<accession>A0ACC1MTJ4</accession>
<comment type="caution">
    <text evidence="1">The sequence shown here is derived from an EMBL/GenBank/DDBJ whole genome shotgun (WGS) entry which is preliminary data.</text>
</comment>
<evidence type="ECO:0000313" key="2">
    <source>
        <dbReference type="Proteomes" id="UP001143910"/>
    </source>
</evidence>
<dbReference type="Proteomes" id="UP001143910">
    <property type="component" value="Unassembled WGS sequence"/>
</dbReference>
<proteinExistence type="predicted"/>
<name>A0ACC1MTJ4_9HYPO</name>
<evidence type="ECO:0000313" key="1">
    <source>
        <dbReference type="EMBL" id="KAJ2970302.1"/>
    </source>
</evidence>
<gene>
    <name evidence="1" type="ORF">NQ176_g8254</name>
</gene>
<dbReference type="EMBL" id="JANJQO010001562">
    <property type="protein sequence ID" value="KAJ2970302.1"/>
    <property type="molecule type" value="Genomic_DNA"/>
</dbReference>
<sequence>MGIKLPSTDGRVVTVLGGGVLGRRIACSWAAYGFDVVIRDPSKEQRIGAIHYCQTSFGQYSDKEERGSVSAVEDLAEAVKLAWLVIEAVPENINLKISTFADLEKLAAADAILTSGLIIKRITCLVASSKPPTAPRSRNLIHLAYLRMLLLHKSAAVSAGAS</sequence>
<organism evidence="1 2">
    <name type="scientific">Zarea fungicola</name>
    <dbReference type="NCBI Taxonomy" id="93591"/>
    <lineage>
        <taxon>Eukaryota</taxon>
        <taxon>Fungi</taxon>
        <taxon>Dikarya</taxon>
        <taxon>Ascomycota</taxon>
        <taxon>Pezizomycotina</taxon>
        <taxon>Sordariomycetes</taxon>
        <taxon>Hypocreomycetidae</taxon>
        <taxon>Hypocreales</taxon>
        <taxon>Cordycipitaceae</taxon>
        <taxon>Zarea</taxon>
    </lineage>
</organism>
<reference evidence="1" key="1">
    <citation type="submission" date="2022-08" db="EMBL/GenBank/DDBJ databases">
        <title>Genome Sequence of Lecanicillium fungicola.</title>
        <authorList>
            <person name="Buettner E."/>
        </authorList>
    </citation>
    <scope>NUCLEOTIDE SEQUENCE</scope>
    <source>
        <strain evidence="1">Babe33</strain>
    </source>
</reference>
<protein>
    <submittedName>
        <fullName evidence="1">Uncharacterized protein</fullName>
    </submittedName>
</protein>
<keyword evidence="2" id="KW-1185">Reference proteome</keyword>